<name>A0AAV5S7A5_9BILA</name>
<reference evidence="10" key="1">
    <citation type="submission" date="2023-10" db="EMBL/GenBank/DDBJ databases">
        <title>Genome assembly of Pristionchus species.</title>
        <authorList>
            <person name="Yoshida K."/>
            <person name="Sommer R.J."/>
        </authorList>
    </citation>
    <scope>NUCLEOTIDE SEQUENCE</scope>
    <source>
        <strain evidence="10">RS0144</strain>
    </source>
</reference>
<dbReference type="PROSITE" id="PS00107">
    <property type="entry name" value="PROTEIN_KINASE_ATP"/>
    <property type="match status" value="1"/>
</dbReference>
<dbReference type="InterPro" id="IPR008271">
    <property type="entry name" value="Ser/Thr_kinase_AS"/>
</dbReference>
<dbReference type="Proteomes" id="UP001432027">
    <property type="component" value="Unassembled WGS sequence"/>
</dbReference>
<comment type="caution">
    <text evidence="10">The sequence shown here is derived from an EMBL/GenBank/DDBJ whole genome shotgun (WGS) entry which is preliminary data.</text>
</comment>
<keyword evidence="11" id="KW-1185">Reference proteome</keyword>
<proteinExistence type="inferred from homology"/>
<dbReference type="EMBL" id="BTSX01000001">
    <property type="protein sequence ID" value="GMS78791.1"/>
    <property type="molecule type" value="Genomic_DNA"/>
</dbReference>
<dbReference type="InterPro" id="IPR050235">
    <property type="entry name" value="CK1_Ser-Thr_kinase"/>
</dbReference>
<comment type="similarity">
    <text evidence="8">Belongs to the protein kinase superfamily.</text>
</comment>
<gene>
    <name evidence="10" type="ORF">PENTCL1PPCAC_966</name>
</gene>
<dbReference type="AlphaFoldDB" id="A0AAV5S7A5"/>
<dbReference type="SMART" id="SM00220">
    <property type="entry name" value="S_TKc"/>
    <property type="match status" value="1"/>
</dbReference>
<dbReference type="Gene3D" id="1.10.510.10">
    <property type="entry name" value="Transferase(Phosphotransferase) domain 1"/>
    <property type="match status" value="1"/>
</dbReference>
<keyword evidence="5" id="KW-0418">Kinase</keyword>
<evidence type="ECO:0000256" key="5">
    <source>
        <dbReference type="ARBA" id="ARBA00022777"/>
    </source>
</evidence>
<dbReference type="GO" id="GO:0005524">
    <property type="term" value="F:ATP binding"/>
    <property type="evidence" value="ECO:0007669"/>
    <property type="project" value="UniProtKB-UniRule"/>
</dbReference>
<dbReference type="InterPro" id="IPR000719">
    <property type="entry name" value="Prot_kinase_dom"/>
</dbReference>
<keyword evidence="6 7" id="KW-0067">ATP-binding</keyword>
<sequence>SSASLDLRVGQKYRLSRNIGSGSFGDIHLGKNIYDNEEVAVKLECFKTKHPQLHNEVRLYKIMHGGVGFPEVKWSGYEGEFNVMVMELLGPSLEDMFNFCQRRFTLKTVLMLADQMLNRIEFIHNRNYVHRDIKPDNFLMGLGKKGNLVYIIDFGLAKQYRDQATGAHISFRDQKNLTGTARYASLNTHKGVEQSRRDDLESLGYVLLYFNRGTLPWQGLKAANKRQKYEKISEKKISTSVEELCSGFPGEEVFRDYLQYCRKLAFSEAPDYTLLHSMFRNLFRRQDYVYDYAYDWNLL</sequence>
<feature type="non-terminal residue" evidence="10">
    <location>
        <position position="1"/>
    </location>
</feature>
<keyword evidence="2 8" id="KW-0723">Serine/threonine-protein kinase</keyword>
<feature type="binding site" evidence="7">
    <location>
        <position position="42"/>
    </location>
    <ligand>
        <name>ATP</name>
        <dbReference type="ChEBI" id="CHEBI:30616"/>
    </ligand>
</feature>
<feature type="non-terminal residue" evidence="10">
    <location>
        <position position="299"/>
    </location>
</feature>
<dbReference type="GO" id="GO:0004674">
    <property type="term" value="F:protein serine/threonine kinase activity"/>
    <property type="evidence" value="ECO:0007669"/>
    <property type="project" value="UniProtKB-KW"/>
</dbReference>
<evidence type="ECO:0000256" key="2">
    <source>
        <dbReference type="ARBA" id="ARBA00022527"/>
    </source>
</evidence>
<dbReference type="InterPro" id="IPR011009">
    <property type="entry name" value="Kinase-like_dom_sf"/>
</dbReference>
<dbReference type="PANTHER" id="PTHR11909">
    <property type="entry name" value="CASEIN KINASE-RELATED"/>
    <property type="match status" value="1"/>
</dbReference>
<organism evidence="10 11">
    <name type="scientific">Pristionchus entomophagus</name>
    <dbReference type="NCBI Taxonomy" id="358040"/>
    <lineage>
        <taxon>Eukaryota</taxon>
        <taxon>Metazoa</taxon>
        <taxon>Ecdysozoa</taxon>
        <taxon>Nematoda</taxon>
        <taxon>Chromadorea</taxon>
        <taxon>Rhabditida</taxon>
        <taxon>Rhabditina</taxon>
        <taxon>Diplogasteromorpha</taxon>
        <taxon>Diplogasteroidea</taxon>
        <taxon>Neodiplogasteridae</taxon>
        <taxon>Pristionchus</taxon>
    </lineage>
</organism>
<dbReference type="InterPro" id="IPR017441">
    <property type="entry name" value="Protein_kinase_ATP_BS"/>
</dbReference>
<dbReference type="PROSITE" id="PS00108">
    <property type="entry name" value="PROTEIN_KINASE_ST"/>
    <property type="match status" value="1"/>
</dbReference>
<dbReference type="EC" id="2.7.11.1" evidence="1"/>
<evidence type="ECO:0000256" key="1">
    <source>
        <dbReference type="ARBA" id="ARBA00012513"/>
    </source>
</evidence>
<evidence type="ECO:0000256" key="8">
    <source>
        <dbReference type="RuleBase" id="RU000304"/>
    </source>
</evidence>
<evidence type="ECO:0000256" key="4">
    <source>
        <dbReference type="ARBA" id="ARBA00022741"/>
    </source>
</evidence>
<keyword evidence="3" id="KW-0808">Transferase</keyword>
<dbReference type="SUPFAM" id="SSF56112">
    <property type="entry name" value="Protein kinase-like (PK-like)"/>
    <property type="match status" value="1"/>
</dbReference>
<evidence type="ECO:0000313" key="10">
    <source>
        <dbReference type="EMBL" id="GMS78791.1"/>
    </source>
</evidence>
<evidence type="ECO:0000313" key="11">
    <source>
        <dbReference type="Proteomes" id="UP001432027"/>
    </source>
</evidence>
<dbReference type="PROSITE" id="PS50011">
    <property type="entry name" value="PROTEIN_KINASE_DOM"/>
    <property type="match status" value="1"/>
</dbReference>
<keyword evidence="4 7" id="KW-0547">Nucleotide-binding</keyword>
<evidence type="ECO:0000259" key="9">
    <source>
        <dbReference type="PROSITE" id="PS50011"/>
    </source>
</evidence>
<dbReference type="FunFam" id="1.10.510.10:FF:000596">
    <property type="entry name" value="CK1 family protein kinase"/>
    <property type="match status" value="1"/>
</dbReference>
<feature type="domain" description="Protein kinase" evidence="9">
    <location>
        <begin position="13"/>
        <end position="279"/>
    </location>
</feature>
<dbReference type="Pfam" id="PF00069">
    <property type="entry name" value="Pkinase"/>
    <property type="match status" value="1"/>
</dbReference>
<protein>
    <recommendedName>
        <fullName evidence="1">non-specific serine/threonine protein kinase</fullName>
        <ecNumber evidence="1">2.7.11.1</ecNumber>
    </recommendedName>
</protein>
<dbReference type="FunFam" id="3.30.200.20:FF:000538">
    <property type="entry name" value="Putative Casein kinase I"/>
    <property type="match status" value="1"/>
</dbReference>
<evidence type="ECO:0000256" key="3">
    <source>
        <dbReference type="ARBA" id="ARBA00022679"/>
    </source>
</evidence>
<evidence type="ECO:0000256" key="6">
    <source>
        <dbReference type="ARBA" id="ARBA00022840"/>
    </source>
</evidence>
<evidence type="ECO:0000256" key="7">
    <source>
        <dbReference type="PROSITE-ProRule" id="PRU10141"/>
    </source>
</evidence>
<accession>A0AAV5S7A5</accession>